<reference evidence="10" key="1">
    <citation type="submission" date="2021-07" db="EMBL/GenBank/DDBJ databases">
        <title>Complete genome sequence of Crassaminicella sp. 143-21, isolated from a deep-sea hydrothermal vent.</title>
        <authorList>
            <person name="Li X."/>
        </authorList>
    </citation>
    <scope>NUCLEOTIDE SEQUENCE</scope>
    <source>
        <strain evidence="10">143-21</strain>
    </source>
</reference>
<comment type="similarity">
    <text evidence="2 7">Belongs to the type IA topoisomerase family.</text>
</comment>
<dbReference type="Pfam" id="PF01751">
    <property type="entry name" value="Toprim"/>
    <property type="match status" value="1"/>
</dbReference>
<evidence type="ECO:0000256" key="4">
    <source>
        <dbReference type="ARBA" id="ARBA00022771"/>
    </source>
</evidence>
<dbReference type="PROSITE" id="PS00396">
    <property type="entry name" value="TOPO_IA_1"/>
    <property type="match status" value="1"/>
</dbReference>
<dbReference type="InterPro" id="IPR003602">
    <property type="entry name" value="Topo_IA_DNA-bd_dom"/>
</dbReference>
<comment type="catalytic activity">
    <reaction evidence="1 7">
        <text>ATP-independent breakage of single-stranded DNA, followed by passage and rejoining.</text>
        <dbReference type="EC" id="5.6.2.1"/>
    </reaction>
</comment>
<keyword evidence="11" id="KW-1185">Reference proteome</keyword>
<dbReference type="InterPro" id="IPR034149">
    <property type="entry name" value="TOPRIM_TopoI"/>
</dbReference>
<dbReference type="InterPro" id="IPR000380">
    <property type="entry name" value="Topo_IA"/>
</dbReference>
<dbReference type="InterPro" id="IPR013498">
    <property type="entry name" value="Topo_IA_Znf"/>
</dbReference>
<feature type="site" description="Interaction with DNA" evidence="7">
    <location>
        <position position="33"/>
    </location>
</feature>
<feature type="site" description="Interaction with DNA" evidence="7">
    <location>
        <position position="302"/>
    </location>
</feature>
<evidence type="ECO:0000256" key="1">
    <source>
        <dbReference type="ARBA" id="ARBA00000213"/>
    </source>
</evidence>
<evidence type="ECO:0000259" key="8">
    <source>
        <dbReference type="PROSITE" id="PS50880"/>
    </source>
</evidence>
<keyword evidence="7" id="KW-0799">Topoisomerase</keyword>
<feature type="site" description="Interaction with DNA" evidence="7">
    <location>
        <position position="487"/>
    </location>
</feature>
<dbReference type="SMART" id="SM00493">
    <property type="entry name" value="TOPRIM"/>
    <property type="match status" value="1"/>
</dbReference>
<proteinExistence type="inferred from homology"/>
<dbReference type="PROSITE" id="PS52039">
    <property type="entry name" value="TOPO_IA_2"/>
    <property type="match status" value="1"/>
</dbReference>
<comment type="subunit">
    <text evidence="7">Monomer.</text>
</comment>
<feature type="site" description="Interaction with DNA" evidence="7">
    <location>
        <position position="143"/>
    </location>
</feature>
<dbReference type="InterPro" id="IPR003601">
    <property type="entry name" value="Topo_IA_2"/>
</dbReference>
<comment type="function">
    <text evidence="7">Releases the supercoiling and torsional tension of DNA, which is introduced during the DNA replication and transcription, by transiently cleaving and rejoining one strand of the DNA duplex. Introduces a single-strand break via transesterification at a target site in duplex DNA. The scissile phosphodiester is attacked by the catalytic tyrosine of the enzyme, resulting in the formation of a DNA-(5'-phosphotyrosyl)-enzyme intermediate and the expulsion of a 3'-OH DNA strand. The free DNA strand then undergoes passage around the unbroken strand, thus removing DNA supercoils. Finally, in the religation step, the DNA 3'-OH attacks the covalent intermediate to expel the active-site tyrosine and restore the DNA phosphodiester backbone.</text>
</comment>
<dbReference type="InterPro" id="IPR006171">
    <property type="entry name" value="TOPRIM_dom"/>
</dbReference>
<dbReference type="RefSeq" id="WP_218282854.1">
    <property type="nucleotide sequence ID" value="NZ_CP078093.1"/>
</dbReference>
<sequence>MAKSLVIVESPAKAKTIGKFLGKNYKVVASVGHVRDLPKSKMGIDIENDYEPHYITIRGKGPIIKELKKEVKKAEKVFLATDPDREGEAISWHLAHILSIDEQDQCRIEFNEITKTAIKNAVKNPRQINKNLVDAQQARRILDRLVGYSISPLLWRKIRKGLSAGRVQSVATKMICDREKEIKNFIPEEYWSIVASLSTENKKEVFESKFYGTIDQKIDLKNEDMVEEIVKKLKQGTFIVSEVKRKEKKRNPYPPFTTSSLQQEAANRLGFTTKKTMMIAQQLYEGIDIEGEGSVGLITYIRTDSTRISNEAKENTKKYIIEKFSSEYIADEEKKYKTKKEAQDAHEAIRPTSIERTPDKIKSSLKKAQYQLYKLIWERFLASQMKNAVYETYSVNITNNNYLFKASGSKLIFDGFLKVYTYATVSDKEIPQVVKGQRLQLQSIEPKQHFTQPPPRFTESTLVKELEEKNIGRPSTYAPIISTIISRGYVERENKSLKPTELGVIVNDLLEEYFKDIVDKHFTAELEEKLDKIEENQLEWIQVIDDFYKPFSKTLKHAEEEIKKIELVEEETDEICEVCGKNMVIKYGRYGKFLACSAYPECEHTRPFVKKIGIACPRCGGEIVERRSRKGRLFYGCGNFPNCNFITWNRPIAEKCPVCGSLLVKKNRKNDTIIQCSDKECKYKRIEEKAD</sequence>
<organism evidence="10 11">
    <name type="scientific">Crassaminicella indica</name>
    <dbReference type="NCBI Taxonomy" id="2855394"/>
    <lineage>
        <taxon>Bacteria</taxon>
        <taxon>Bacillati</taxon>
        <taxon>Bacillota</taxon>
        <taxon>Clostridia</taxon>
        <taxon>Eubacteriales</taxon>
        <taxon>Clostridiaceae</taxon>
        <taxon>Crassaminicella</taxon>
    </lineage>
</organism>
<dbReference type="PANTHER" id="PTHR42785">
    <property type="entry name" value="DNA TOPOISOMERASE, TYPE IA, CORE"/>
    <property type="match status" value="1"/>
</dbReference>
<name>A0ABX8RCY3_9CLOT</name>
<dbReference type="CDD" id="cd00186">
    <property type="entry name" value="TOP1Ac"/>
    <property type="match status" value="1"/>
</dbReference>
<keyword evidence="3" id="KW-0479">Metal-binding</keyword>
<feature type="site" description="Interaction with DNA" evidence="7">
    <location>
        <position position="148"/>
    </location>
</feature>
<keyword evidence="6" id="KW-0460">Magnesium</keyword>
<evidence type="ECO:0000256" key="5">
    <source>
        <dbReference type="ARBA" id="ARBA00022833"/>
    </source>
</evidence>
<keyword evidence="7" id="KW-0413">Isomerase</keyword>
<feature type="domain" description="Toprim" evidence="8">
    <location>
        <begin position="3"/>
        <end position="114"/>
    </location>
</feature>
<evidence type="ECO:0000313" key="11">
    <source>
        <dbReference type="Proteomes" id="UP000886818"/>
    </source>
</evidence>
<dbReference type="CDD" id="cd03363">
    <property type="entry name" value="TOPRIM_TopoIA_TopoI"/>
    <property type="match status" value="1"/>
</dbReference>
<evidence type="ECO:0000256" key="3">
    <source>
        <dbReference type="ARBA" id="ARBA00022723"/>
    </source>
</evidence>
<dbReference type="InterPro" id="IPR023406">
    <property type="entry name" value="Topo_IA_AS"/>
</dbReference>
<keyword evidence="5" id="KW-0862">Zinc</keyword>
<evidence type="ECO:0000256" key="6">
    <source>
        <dbReference type="ARBA" id="ARBA00022842"/>
    </source>
</evidence>
<accession>A0ABX8RCY3</accession>
<dbReference type="HAMAP" id="MF_00952">
    <property type="entry name" value="Topoisom_1_prok"/>
    <property type="match status" value="1"/>
</dbReference>
<dbReference type="Pfam" id="PF01396">
    <property type="entry name" value="Zn_ribbon_Top1"/>
    <property type="match status" value="3"/>
</dbReference>
<gene>
    <name evidence="7 10" type="primary">topA</name>
    <name evidence="10" type="ORF">KVH43_12525</name>
</gene>
<feature type="site" description="Interaction with DNA" evidence="7">
    <location>
        <position position="140"/>
    </location>
</feature>
<dbReference type="EC" id="5.6.2.1" evidence="7"/>
<feature type="region of interest" description="Interaction with DNA" evidence="7">
    <location>
        <begin position="163"/>
        <end position="168"/>
    </location>
</feature>
<dbReference type="SMART" id="SM00436">
    <property type="entry name" value="TOP1Bc"/>
    <property type="match status" value="1"/>
</dbReference>
<feature type="site" description="Interaction with DNA" evidence="7">
    <location>
        <position position="139"/>
    </location>
</feature>
<evidence type="ECO:0000256" key="2">
    <source>
        <dbReference type="ARBA" id="ARBA00009446"/>
    </source>
</evidence>
<dbReference type="SMART" id="SM00437">
    <property type="entry name" value="TOP1Ac"/>
    <property type="match status" value="1"/>
</dbReference>
<dbReference type="InterPro" id="IPR005733">
    <property type="entry name" value="TopoI_bac-type"/>
</dbReference>
<dbReference type="PANTHER" id="PTHR42785:SF1">
    <property type="entry name" value="DNA TOPOISOMERASE"/>
    <property type="match status" value="1"/>
</dbReference>
<feature type="site" description="Interaction with DNA" evidence="7">
    <location>
        <position position="155"/>
    </location>
</feature>
<evidence type="ECO:0000259" key="9">
    <source>
        <dbReference type="PROSITE" id="PS52039"/>
    </source>
</evidence>
<protein>
    <recommendedName>
        <fullName evidence="7">DNA topoisomerase 1</fullName>
        <ecNumber evidence="7">5.6.2.1</ecNumber>
    </recommendedName>
    <alternativeName>
        <fullName evidence="7">DNA topoisomerase I</fullName>
    </alternativeName>
</protein>
<evidence type="ECO:0000256" key="7">
    <source>
        <dbReference type="HAMAP-Rule" id="MF_00952"/>
    </source>
</evidence>
<dbReference type="InterPro" id="IPR013497">
    <property type="entry name" value="Topo_IA_cen"/>
</dbReference>
<dbReference type="PROSITE" id="PS50880">
    <property type="entry name" value="TOPRIM"/>
    <property type="match status" value="1"/>
</dbReference>
<dbReference type="EMBL" id="CP078093">
    <property type="protein sequence ID" value="QXM06157.1"/>
    <property type="molecule type" value="Genomic_DNA"/>
</dbReference>
<feature type="domain" description="Topo IA-type catalytic" evidence="9">
    <location>
        <begin position="129"/>
        <end position="555"/>
    </location>
</feature>
<keyword evidence="7" id="KW-0238">DNA-binding</keyword>
<dbReference type="NCBIfam" id="TIGR01051">
    <property type="entry name" value="topA_bact"/>
    <property type="match status" value="1"/>
</dbReference>
<keyword evidence="4" id="KW-0863">Zinc-finger</keyword>
<dbReference type="Pfam" id="PF01131">
    <property type="entry name" value="Topoisom_bac"/>
    <property type="match status" value="1"/>
</dbReference>
<dbReference type="InterPro" id="IPR028612">
    <property type="entry name" value="Topoisom_1_IA"/>
</dbReference>
<evidence type="ECO:0000313" key="10">
    <source>
        <dbReference type="EMBL" id="QXM06157.1"/>
    </source>
</evidence>
<dbReference type="Proteomes" id="UP000886818">
    <property type="component" value="Chromosome"/>
</dbReference>
<feature type="active site" description="O-(5'-phospho-DNA)-tyrosine intermediate" evidence="7">
    <location>
        <position position="300"/>
    </location>
</feature>